<evidence type="ECO:0000256" key="5">
    <source>
        <dbReference type="ARBA" id="ARBA00023098"/>
    </source>
</evidence>
<evidence type="ECO:0000256" key="1">
    <source>
        <dbReference type="ARBA" id="ARBA00010815"/>
    </source>
</evidence>
<accession>A0A1I1G8S8</accession>
<reference evidence="8" key="1">
    <citation type="submission" date="2016-10" db="EMBL/GenBank/DDBJ databases">
        <authorList>
            <person name="Varghese N."/>
            <person name="Submissions S."/>
        </authorList>
    </citation>
    <scope>NUCLEOTIDE SEQUENCE [LARGE SCALE GENOMIC DNA]</scope>
    <source>
        <strain evidence="8">DSM 23439</strain>
    </source>
</reference>
<keyword evidence="8" id="KW-1185">Reference proteome</keyword>
<dbReference type="Pfam" id="PF02353">
    <property type="entry name" value="CMAS"/>
    <property type="match status" value="1"/>
</dbReference>
<dbReference type="AlphaFoldDB" id="A0A1I1G8S8"/>
<dbReference type="PANTHER" id="PTHR43667">
    <property type="entry name" value="CYCLOPROPANE-FATTY-ACYL-PHOSPHOLIPID SYNTHASE"/>
    <property type="match status" value="1"/>
</dbReference>
<keyword evidence="3" id="KW-0808">Transferase</keyword>
<protein>
    <submittedName>
        <fullName evidence="7">Cyclopropane-fatty-acyl-phospholipid synthase</fullName>
    </submittedName>
</protein>
<proteinExistence type="inferred from homology"/>
<dbReference type="GO" id="GO:0032259">
    <property type="term" value="P:methylation"/>
    <property type="evidence" value="ECO:0007669"/>
    <property type="project" value="UniProtKB-KW"/>
</dbReference>
<keyword evidence="2" id="KW-0489">Methyltransferase</keyword>
<name>A0A1I1G8S8_9GAMM</name>
<dbReference type="CDD" id="cd02440">
    <property type="entry name" value="AdoMet_MTases"/>
    <property type="match status" value="1"/>
</dbReference>
<dbReference type="NCBIfam" id="NF008686">
    <property type="entry name" value="PRK11705.1"/>
    <property type="match status" value="1"/>
</dbReference>
<comment type="similarity">
    <text evidence="1">Belongs to the CFA/CMAS family.</text>
</comment>
<feature type="active site" evidence="6">
    <location>
        <position position="353"/>
    </location>
</feature>
<evidence type="ECO:0000313" key="8">
    <source>
        <dbReference type="Proteomes" id="UP000199046"/>
    </source>
</evidence>
<dbReference type="InterPro" id="IPR029063">
    <property type="entry name" value="SAM-dependent_MTases_sf"/>
</dbReference>
<organism evidence="7 8">
    <name type="scientific">Kushneria avicenniae</name>
    <dbReference type="NCBI Taxonomy" id="402385"/>
    <lineage>
        <taxon>Bacteria</taxon>
        <taxon>Pseudomonadati</taxon>
        <taxon>Pseudomonadota</taxon>
        <taxon>Gammaproteobacteria</taxon>
        <taxon>Oceanospirillales</taxon>
        <taxon>Halomonadaceae</taxon>
        <taxon>Kushneria</taxon>
    </lineage>
</organism>
<dbReference type="PIRSF" id="PIRSF003085">
    <property type="entry name" value="CMAS"/>
    <property type="match status" value="1"/>
</dbReference>
<dbReference type="Proteomes" id="UP000199046">
    <property type="component" value="Unassembled WGS sequence"/>
</dbReference>
<dbReference type="RefSeq" id="WP_090130367.1">
    <property type="nucleotide sequence ID" value="NZ_FOLY01000001.1"/>
</dbReference>
<dbReference type="PANTHER" id="PTHR43667:SF1">
    <property type="entry name" value="CYCLOPROPANE-FATTY-ACYL-PHOSPHOLIPID SYNTHASE"/>
    <property type="match status" value="1"/>
</dbReference>
<evidence type="ECO:0000256" key="3">
    <source>
        <dbReference type="ARBA" id="ARBA00022679"/>
    </source>
</evidence>
<keyword evidence="4" id="KW-0949">S-adenosyl-L-methionine</keyword>
<dbReference type="SUPFAM" id="SSF53335">
    <property type="entry name" value="S-adenosyl-L-methionine-dependent methyltransferases"/>
    <property type="match status" value="1"/>
</dbReference>
<evidence type="ECO:0000313" key="7">
    <source>
        <dbReference type="EMBL" id="SFC07796.1"/>
    </source>
</evidence>
<dbReference type="InterPro" id="IPR003333">
    <property type="entry name" value="CMAS"/>
</dbReference>
<dbReference type="GO" id="GO:0008168">
    <property type="term" value="F:methyltransferase activity"/>
    <property type="evidence" value="ECO:0007669"/>
    <property type="project" value="UniProtKB-KW"/>
</dbReference>
<dbReference type="InterPro" id="IPR050723">
    <property type="entry name" value="CFA/CMAS"/>
</dbReference>
<evidence type="ECO:0000256" key="4">
    <source>
        <dbReference type="ARBA" id="ARBA00022691"/>
    </source>
</evidence>
<dbReference type="STRING" id="402385.SAMN05421848_0456"/>
<dbReference type="Gene3D" id="3.40.50.150">
    <property type="entry name" value="Vaccinia Virus protein VP39"/>
    <property type="match status" value="1"/>
</dbReference>
<sequence length="381" mass="43609">MTSNTADKSTPQTHSRARRLIEKWLAPTGVALNGTQPWDLQIHHSGFYSRVVRQGSLGLGESYMDGWWSCARIDQFIERVLLANLGERAHTRREKLLYHLQTSLTNLQSRTRAFIVGEQHYDFGNDLFEAMLDETMCYSCGYWKGADTLHEAQVAKLDLAARKLQLRPGMRVLDIGCGWGSFAEHAARHYGVHVTGITISREQAELARTRCEGLDVDILLEDYRDLEGSFDRIVSIGMFEHVGQKNYQTYFDTVERLLAPDGLFVLHTIGSNNSEIGADPFINRYIFPNGVLPSVAQIAMPTENAMVMEDWQNFGADYDRTLMAWLKNIESAWPSLPYDERTQRMFRYYLASCAGAFRARDLQLWQVVFSRRRSGRYDAPR</sequence>
<evidence type="ECO:0000256" key="2">
    <source>
        <dbReference type="ARBA" id="ARBA00022603"/>
    </source>
</evidence>
<evidence type="ECO:0000256" key="6">
    <source>
        <dbReference type="PIRSR" id="PIRSR003085-1"/>
    </source>
</evidence>
<dbReference type="EMBL" id="FOLY01000001">
    <property type="protein sequence ID" value="SFC07796.1"/>
    <property type="molecule type" value="Genomic_DNA"/>
</dbReference>
<dbReference type="GO" id="GO:0008610">
    <property type="term" value="P:lipid biosynthetic process"/>
    <property type="evidence" value="ECO:0007669"/>
    <property type="project" value="InterPro"/>
</dbReference>
<keyword evidence="5" id="KW-0443">Lipid metabolism</keyword>
<gene>
    <name evidence="7" type="ORF">SAMN05421848_0456</name>
</gene>
<dbReference type="OrthoDB" id="9782855at2"/>